<dbReference type="SUPFAM" id="SSF52206">
    <property type="entry name" value="Hypothetical protein MTH538"/>
    <property type="match status" value="1"/>
</dbReference>
<evidence type="ECO:0000313" key="2">
    <source>
        <dbReference type="EMBL" id="MDC0681542.1"/>
    </source>
</evidence>
<evidence type="ECO:0000259" key="1">
    <source>
        <dbReference type="Pfam" id="PF08937"/>
    </source>
</evidence>
<dbReference type="Proteomes" id="UP001217485">
    <property type="component" value="Unassembled WGS sequence"/>
</dbReference>
<evidence type="ECO:0000313" key="3">
    <source>
        <dbReference type="Proteomes" id="UP001217485"/>
    </source>
</evidence>
<sequence length="134" mass="15300">MPYLKTYDLFISHAWDYNDEYYRLVAMLDGAPNFKWRNYSVPEHDPLAGGRRLAQQLDGQIRPVNAVLILAGMYVNHRGWIQKEIELAQSYNKPLIGIRPWGNYNVPQVVAMTAETIVGWKTDSIVGAVRAHAI</sequence>
<dbReference type="InterPro" id="IPR036490">
    <property type="entry name" value="ThsB_TIR-like_sf"/>
</dbReference>
<dbReference type="EMBL" id="JAQNDK010000003">
    <property type="protein sequence ID" value="MDC0681542.1"/>
    <property type="molecule type" value="Genomic_DNA"/>
</dbReference>
<proteinExistence type="predicted"/>
<dbReference type="InterPro" id="IPR015032">
    <property type="entry name" value="ThsB__TIR-like_domain"/>
</dbReference>
<name>A0ABT5C541_9BACT</name>
<reference evidence="2 3" key="1">
    <citation type="submission" date="2023-01" db="EMBL/GenBank/DDBJ databases">
        <title>Minimal conservation of predation-associated metabolite biosynthetic gene clusters underscores biosynthetic potential of Myxococcota including descriptions for ten novel species: Archangium lansinium sp. nov., Myxococcus landrumus sp. nov., Nannocystis bai.</title>
        <authorList>
            <person name="Ahearne A."/>
            <person name="Stevens C."/>
            <person name="Dowd S."/>
        </authorList>
    </citation>
    <scope>NUCLEOTIDE SEQUENCE [LARGE SCALE GENOMIC DNA]</scope>
    <source>
        <strain evidence="2 3">WIWO2</strain>
    </source>
</reference>
<gene>
    <name evidence="2" type="ORF">POL72_27635</name>
</gene>
<accession>A0ABT5C541</accession>
<dbReference type="Gene3D" id="3.40.50.9200">
    <property type="entry name" value="Hypothetical protein MTH538"/>
    <property type="match status" value="1"/>
</dbReference>
<comment type="caution">
    <text evidence="2">The sequence shown here is derived from an EMBL/GenBank/DDBJ whole genome shotgun (WGS) entry which is preliminary data.</text>
</comment>
<organism evidence="2 3">
    <name type="scientific">Sorangium atrum</name>
    <dbReference type="NCBI Taxonomy" id="2995308"/>
    <lineage>
        <taxon>Bacteria</taxon>
        <taxon>Pseudomonadati</taxon>
        <taxon>Myxococcota</taxon>
        <taxon>Polyangia</taxon>
        <taxon>Polyangiales</taxon>
        <taxon>Polyangiaceae</taxon>
        <taxon>Sorangium</taxon>
    </lineage>
</organism>
<feature type="domain" description="Thoeris protein ThsB TIR-like" evidence="1">
    <location>
        <begin position="10"/>
        <end position="103"/>
    </location>
</feature>
<dbReference type="RefSeq" id="WP_272098709.1">
    <property type="nucleotide sequence ID" value="NZ_JAQNDK010000003.1"/>
</dbReference>
<keyword evidence="3" id="KW-1185">Reference proteome</keyword>
<dbReference type="Pfam" id="PF08937">
    <property type="entry name" value="ThsB_TIR"/>
    <property type="match status" value="1"/>
</dbReference>
<protein>
    <submittedName>
        <fullName evidence="2">TIR domain-containing protein</fullName>
    </submittedName>
</protein>